<sequence>MHINTIAEAADELFHLLRQQEPLTVLTGAGISTDSGIPDYRDSQGAWKKAPPMQHQEFMSSAPARQRYWARSLHGWPTLYRAKPNSAHTALATWQQQGLVGTIITQNVDGLHQRAGGSQVIDLHGDANAMLCMECGQRSPRLHMHERCLALNTHYADMTPEVGADGDSHLEGDFSDFLVPDCTACGGILKPDVVYFGDNVPRARVEQAQQALANSRGLLVIGSSLMVFSGFRFARQAHQAQQPLALLNIGKTRADDIADLRLQVHIEPTLRHLIER</sequence>
<feature type="active site" description="Proton acceptor" evidence="4">
    <location>
        <position position="124"/>
    </location>
</feature>
<proteinExistence type="predicted"/>
<dbReference type="NCBIfam" id="NF003738">
    <property type="entry name" value="PRK05333.1"/>
    <property type="match status" value="1"/>
</dbReference>
<keyword evidence="2" id="KW-0808">Transferase</keyword>
<dbReference type="Gene3D" id="3.30.1600.10">
    <property type="entry name" value="SIR2/SIRT2 'Small Domain"/>
    <property type="match status" value="1"/>
</dbReference>
<dbReference type="Gene3D" id="3.40.50.1220">
    <property type="entry name" value="TPP-binding domain"/>
    <property type="match status" value="1"/>
</dbReference>
<dbReference type="Pfam" id="PF02146">
    <property type="entry name" value="SIR2"/>
    <property type="match status" value="1"/>
</dbReference>
<comment type="caution">
    <text evidence="6">The sequence shown here is derived from an EMBL/GenBank/DDBJ whole genome shotgun (WGS) entry which is preliminary data.</text>
</comment>
<dbReference type="InterPro" id="IPR026590">
    <property type="entry name" value="Ssirtuin_cat_dom"/>
</dbReference>
<dbReference type="InterPro" id="IPR003000">
    <property type="entry name" value="Sirtuin"/>
</dbReference>
<dbReference type="RefSeq" id="WP_126787543.1">
    <property type="nucleotide sequence ID" value="NZ_PIPN01000001.1"/>
</dbReference>
<name>A0ABY0C1H9_9GAMM</name>
<dbReference type="EMBL" id="PIPN01000001">
    <property type="protein sequence ID" value="RUO31433.1"/>
    <property type="molecule type" value="Genomic_DNA"/>
</dbReference>
<keyword evidence="4" id="KW-0479">Metal-binding</keyword>
<protein>
    <recommendedName>
        <fullName evidence="1">protein acetyllysine N-acetyltransferase</fullName>
        <ecNumber evidence="1">2.3.1.286</ecNumber>
    </recommendedName>
</protein>
<keyword evidence="4" id="KW-0862">Zinc</keyword>
<dbReference type="PANTHER" id="PTHR11085:SF10">
    <property type="entry name" value="NAD-DEPENDENT PROTEIN DEACYLASE SIRTUIN-5, MITOCHONDRIAL-RELATED"/>
    <property type="match status" value="1"/>
</dbReference>
<dbReference type="InterPro" id="IPR050134">
    <property type="entry name" value="NAD-dep_sirtuin_deacylases"/>
</dbReference>
<keyword evidence="3" id="KW-0520">NAD</keyword>
<evidence type="ECO:0000256" key="1">
    <source>
        <dbReference type="ARBA" id="ARBA00012928"/>
    </source>
</evidence>
<feature type="binding site" evidence="4">
    <location>
        <position position="135"/>
    </location>
    <ligand>
        <name>Zn(2+)</name>
        <dbReference type="ChEBI" id="CHEBI:29105"/>
    </ligand>
</feature>
<gene>
    <name evidence="6" type="ORF">CWE12_00055</name>
</gene>
<dbReference type="InterPro" id="IPR029035">
    <property type="entry name" value="DHS-like_NAD/FAD-binding_dom"/>
</dbReference>
<feature type="binding site" evidence="4">
    <location>
        <position position="182"/>
    </location>
    <ligand>
        <name>Zn(2+)</name>
        <dbReference type="ChEBI" id="CHEBI:29105"/>
    </ligand>
</feature>
<dbReference type="PROSITE" id="PS50305">
    <property type="entry name" value="SIRTUIN"/>
    <property type="match status" value="1"/>
</dbReference>
<evidence type="ECO:0000313" key="7">
    <source>
        <dbReference type="Proteomes" id="UP000287410"/>
    </source>
</evidence>
<dbReference type="SUPFAM" id="SSF52467">
    <property type="entry name" value="DHS-like NAD/FAD-binding domain"/>
    <property type="match status" value="1"/>
</dbReference>
<evidence type="ECO:0000259" key="5">
    <source>
        <dbReference type="PROSITE" id="PS50305"/>
    </source>
</evidence>
<dbReference type="EC" id="2.3.1.286" evidence="1"/>
<dbReference type="InterPro" id="IPR026591">
    <property type="entry name" value="Sirtuin_cat_small_dom_sf"/>
</dbReference>
<evidence type="ECO:0000256" key="3">
    <source>
        <dbReference type="ARBA" id="ARBA00023027"/>
    </source>
</evidence>
<evidence type="ECO:0000256" key="4">
    <source>
        <dbReference type="PROSITE-ProRule" id="PRU00236"/>
    </source>
</evidence>
<feature type="binding site" evidence="4">
    <location>
        <position position="185"/>
    </location>
    <ligand>
        <name>Zn(2+)</name>
        <dbReference type="ChEBI" id="CHEBI:29105"/>
    </ligand>
</feature>
<organism evidence="6 7">
    <name type="scientific">Aliidiomarina sedimenti</name>
    <dbReference type="NCBI Taxonomy" id="1933879"/>
    <lineage>
        <taxon>Bacteria</taxon>
        <taxon>Pseudomonadati</taxon>
        <taxon>Pseudomonadota</taxon>
        <taxon>Gammaproteobacteria</taxon>
        <taxon>Alteromonadales</taxon>
        <taxon>Idiomarinaceae</taxon>
        <taxon>Aliidiomarina</taxon>
    </lineage>
</organism>
<dbReference type="Proteomes" id="UP000287410">
    <property type="component" value="Unassembled WGS sequence"/>
</dbReference>
<evidence type="ECO:0000313" key="6">
    <source>
        <dbReference type="EMBL" id="RUO31433.1"/>
    </source>
</evidence>
<dbReference type="PANTHER" id="PTHR11085">
    <property type="entry name" value="NAD-DEPENDENT PROTEIN DEACYLASE SIRTUIN-5, MITOCHONDRIAL-RELATED"/>
    <property type="match status" value="1"/>
</dbReference>
<feature type="binding site" evidence="4">
    <location>
        <position position="132"/>
    </location>
    <ligand>
        <name>Zn(2+)</name>
        <dbReference type="ChEBI" id="CHEBI:29105"/>
    </ligand>
</feature>
<keyword evidence="7" id="KW-1185">Reference proteome</keyword>
<evidence type="ECO:0000256" key="2">
    <source>
        <dbReference type="ARBA" id="ARBA00022679"/>
    </source>
</evidence>
<reference evidence="6 7" key="1">
    <citation type="journal article" date="2018" name="Front. Microbiol.">
        <title>Genome-Based Analysis Reveals the Taxonomy and Diversity of the Family Idiomarinaceae.</title>
        <authorList>
            <person name="Liu Y."/>
            <person name="Lai Q."/>
            <person name="Shao Z."/>
        </authorList>
    </citation>
    <scope>NUCLEOTIDE SEQUENCE [LARGE SCALE GENOMIC DNA]</scope>
    <source>
        <strain evidence="6 7">GBSy1</strain>
    </source>
</reference>
<feature type="domain" description="Deacetylase sirtuin-type" evidence="5">
    <location>
        <begin position="1"/>
        <end position="276"/>
    </location>
</feature>
<accession>A0ABY0C1H9</accession>